<name>A0A9P6G548_9FUNG</name>
<accession>A0A9P6G548</accession>
<evidence type="ECO:0000313" key="4">
    <source>
        <dbReference type="Proteomes" id="UP000780801"/>
    </source>
</evidence>
<feature type="region of interest" description="Disordered" evidence="2">
    <location>
        <begin position="628"/>
        <end position="660"/>
    </location>
</feature>
<keyword evidence="1" id="KW-0175">Coiled coil</keyword>
<feature type="region of interest" description="Disordered" evidence="2">
    <location>
        <begin position="1"/>
        <end position="20"/>
    </location>
</feature>
<dbReference type="CDD" id="cd00882">
    <property type="entry name" value="Ras_like_GTPase"/>
    <property type="match status" value="1"/>
</dbReference>
<feature type="coiled-coil region" evidence="1">
    <location>
        <begin position="471"/>
        <end position="534"/>
    </location>
</feature>
<dbReference type="PANTHER" id="PTHR32046:SF11">
    <property type="entry name" value="IMMUNE-ASSOCIATED NUCLEOTIDE-BINDING PROTEIN 10-LIKE"/>
    <property type="match status" value="1"/>
</dbReference>
<feature type="compositionally biased region" description="Polar residues" evidence="2">
    <location>
        <begin position="1"/>
        <end position="17"/>
    </location>
</feature>
<proteinExistence type="predicted"/>
<organism evidence="3 4">
    <name type="scientific">Lunasporangiospora selenospora</name>
    <dbReference type="NCBI Taxonomy" id="979761"/>
    <lineage>
        <taxon>Eukaryota</taxon>
        <taxon>Fungi</taxon>
        <taxon>Fungi incertae sedis</taxon>
        <taxon>Mucoromycota</taxon>
        <taxon>Mortierellomycotina</taxon>
        <taxon>Mortierellomycetes</taxon>
        <taxon>Mortierellales</taxon>
        <taxon>Mortierellaceae</taxon>
        <taxon>Lunasporangiospora</taxon>
    </lineage>
</organism>
<dbReference type="EMBL" id="JAABOA010000029">
    <property type="protein sequence ID" value="KAF9586461.1"/>
    <property type="molecule type" value="Genomic_DNA"/>
</dbReference>
<dbReference type="Proteomes" id="UP000780801">
    <property type="component" value="Unassembled WGS sequence"/>
</dbReference>
<gene>
    <name evidence="3" type="ORF">BGW38_004538</name>
</gene>
<dbReference type="OrthoDB" id="8954335at2759"/>
<reference evidence="3" key="1">
    <citation type="journal article" date="2020" name="Fungal Divers.">
        <title>Resolving the Mortierellaceae phylogeny through synthesis of multi-gene phylogenetics and phylogenomics.</title>
        <authorList>
            <person name="Vandepol N."/>
            <person name="Liber J."/>
            <person name="Desiro A."/>
            <person name="Na H."/>
            <person name="Kennedy M."/>
            <person name="Barry K."/>
            <person name="Grigoriev I.V."/>
            <person name="Miller A.N."/>
            <person name="O'Donnell K."/>
            <person name="Stajich J.E."/>
            <person name="Bonito G."/>
        </authorList>
    </citation>
    <scope>NUCLEOTIDE SEQUENCE</scope>
    <source>
        <strain evidence="3">KOD1015</strain>
    </source>
</reference>
<feature type="coiled-coil region" evidence="1">
    <location>
        <begin position="968"/>
        <end position="995"/>
    </location>
</feature>
<protein>
    <submittedName>
        <fullName evidence="3">Uncharacterized protein</fullName>
    </submittedName>
</protein>
<dbReference type="AlphaFoldDB" id="A0A9P6G548"/>
<feature type="compositionally biased region" description="Polar residues" evidence="2">
    <location>
        <begin position="646"/>
        <end position="657"/>
    </location>
</feature>
<feature type="coiled-coil region" evidence="1">
    <location>
        <begin position="1074"/>
        <end position="1101"/>
    </location>
</feature>
<feature type="coiled-coil region" evidence="1">
    <location>
        <begin position="324"/>
        <end position="351"/>
    </location>
</feature>
<evidence type="ECO:0000256" key="1">
    <source>
        <dbReference type="SAM" id="Coils"/>
    </source>
</evidence>
<sequence length="1174" mass="134985">MTRPDPSNQVNQNSTDLAGNPEVRKDFNILFLGPSQSGKSTLIEVMCKCLDPEREINVDNIGNGSESCTKGVIVHEVVPNIPDLNTHYDISTTQNTKNSSLKDFRKTTSATINTGIIPSESSFQTEYKYRFIDTPGLDDTEGHDVKNISEVLEKLSKLKEIHLIIITVASSPKLSQGTKDALKDYRNIFYGMRGLFTVVHTKVNYDKLHPRDQSYIDYLKKRSITIFDCLGLRGLEPRHFCIDSDLEELREGRINMTQEIVQRILFQALLNSPVSMSKMRLFKTQQMREFDKLVIKHFDDALVSLRENHHGAKLKKIADIKTEVPGFKERLARLEKMIDDLESQVDGELKEYRTRQEDIKYYDSDDPEFIGEKFSLERWNVHDVPRNNRLPKTLLISGLDCTIDDIKEKMTGYKVLHQGGGKGSKHWSIIIERRPFQQGSYEAKFYATRRNFFKAKVETLKGEEPVHLSKIRKIFIDLKELKEKRQEFSNEIAKETLGHKLGEMIREPEAEERILRHQDEMKKCQEASARVNRESLHLNLFMAVAEARVYEGGAAGCIEKIAAFYENYNPADGEETSMNPDYFLRNEVFEEGGDRARNSFGTAEHNYLQPSGDRPRNVQSVPTERGAVISPESDLNTVPSPIDGGASSSRHASQGTDSFRDPEAVKDLNILFLGQSQSGKSTQIEAICICLDPGREVDFSKIGDGSVLFTRDVVINEVSSRIPDYELIYSNPRSGQVEREEKPDELWKSASLDEYRGKINQSENWTIRTSRSNSQTMYNIRVIDTPGLDDGNGRDVVTIARILEVLSAVKTIHLIVIAIDVNTVITPEFRAILEDYCNIFSDMKSLFTFVHTKVELEKQHSRSLLYTRKLDAKERILNEIMRMKAIHHYIDVDFVEERPIRAFMWRMVIGKLLNLAKLNTPISTKKMRLTKTKHTRQVDDLVIRECSRQLLVIKCLSGSDEMNLRYQHTEAQSAYNDKMKELESLNTEILEFLDQRSSDEGWQMLDIFPSRRHEKVLEIPRLQYNIDLIDEVSRNGYKVKSTEGGKGENHWKVAIERKVFRKGIYLVKFFVKSCNRHQERINELQTDTVRLKETIDKLSQDLAKYSPKDVNTEDSRVTVFHDSMSVYLRAREVAQQNIHSFELFRAAALEGVYQGTLIECMEKAINFYEKNHEL</sequence>
<dbReference type="SUPFAM" id="SSF52540">
    <property type="entry name" value="P-loop containing nucleoside triphosphate hydrolases"/>
    <property type="match status" value="2"/>
</dbReference>
<keyword evidence="4" id="KW-1185">Reference proteome</keyword>
<comment type="caution">
    <text evidence="3">The sequence shown here is derived from an EMBL/GenBank/DDBJ whole genome shotgun (WGS) entry which is preliminary data.</text>
</comment>
<dbReference type="InterPro" id="IPR027417">
    <property type="entry name" value="P-loop_NTPase"/>
</dbReference>
<dbReference type="PANTHER" id="PTHR32046">
    <property type="entry name" value="G DOMAIN-CONTAINING PROTEIN"/>
    <property type="match status" value="1"/>
</dbReference>
<evidence type="ECO:0000256" key="2">
    <source>
        <dbReference type="SAM" id="MobiDB-lite"/>
    </source>
</evidence>
<dbReference type="Gene3D" id="3.40.50.300">
    <property type="entry name" value="P-loop containing nucleotide triphosphate hydrolases"/>
    <property type="match status" value="2"/>
</dbReference>
<evidence type="ECO:0000313" key="3">
    <source>
        <dbReference type="EMBL" id="KAF9586461.1"/>
    </source>
</evidence>